<dbReference type="Proteomes" id="UP000242792">
    <property type="component" value="Chromosome"/>
</dbReference>
<sequence length="182" mass="19428">MTEQNIKQDNETAMERQTCHAWQMGAGGAIVLAALALAWGAWRIPAQTAQNDGGAALLPTLCAAALLLCGGWLVWDARHGGWRNMAASAGQGQLQITPWVWVSAGMLLGALLIRHSGFVLAAALCYVLALQGLRRAAQPDLPLRGRRVLTDVLVGLVLAALVYVLFVRVLGVSLPAGWLPWM</sequence>
<keyword evidence="1" id="KW-0472">Membrane</keyword>
<organism evidence="3 7">
    <name type="scientific">Comamonas kerstersii</name>
    <dbReference type="NCBI Taxonomy" id="225992"/>
    <lineage>
        <taxon>Bacteria</taxon>
        <taxon>Pseudomonadati</taxon>
        <taxon>Pseudomonadota</taxon>
        <taxon>Betaproteobacteria</taxon>
        <taxon>Burkholderiales</taxon>
        <taxon>Comamonadaceae</taxon>
        <taxon>Comamonas</taxon>
    </lineage>
</organism>
<evidence type="ECO:0000256" key="1">
    <source>
        <dbReference type="SAM" id="Phobius"/>
    </source>
</evidence>
<dbReference type="EMBL" id="CP020121">
    <property type="protein sequence ID" value="AQZ96899.1"/>
    <property type="molecule type" value="Genomic_DNA"/>
</dbReference>
<feature type="transmembrane region" description="Helical" evidence="1">
    <location>
        <begin position="119"/>
        <end position="136"/>
    </location>
</feature>
<evidence type="ECO:0000313" key="5">
    <source>
        <dbReference type="EMBL" id="KUF39511.1"/>
    </source>
</evidence>
<dbReference type="Pfam" id="PF07331">
    <property type="entry name" value="TctB"/>
    <property type="match status" value="1"/>
</dbReference>
<proteinExistence type="predicted"/>
<accession>A0A0W7YWK4</accession>
<dbReference type="GeneID" id="83040950"/>
<dbReference type="EMBL" id="LPXH01000036">
    <property type="protein sequence ID" value="KUF39511.1"/>
    <property type="molecule type" value="Genomic_DNA"/>
</dbReference>
<evidence type="ECO:0000313" key="3">
    <source>
        <dbReference type="EMBL" id="AQZ96899.1"/>
    </source>
</evidence>
<accession>A0A1V0BAE1</accession>
<evidence type="ECO:0000259" key="2">
    <source>
        <dbReference type="Pfam" id="PF07331"/>
    </source>
</evidence>
<keyword evidence="1" id="KW-0812">Transmembrane</keyword>
<protein>
    <recommendedName>
        <fullName evidence="2">DUF1468 domain-containing protein</fullName>
    </recommendedName>
</protein>
<keyword evidence="1" id="KW-1133">Transmembrane helix</keyword>
<dbReference type="KEGG" id="cke:B5M06_00025"/>
<gene>
    <name evidence="5" type="ORF">AS359_06850</name>
    <name evidence="3" type="ORF">B5M06_00025</name>
    <name evidence="4" type="ORF">B5M06_16725</name>
</gene>
<evidence type="ECO:0000313" key="6">
    <source>
        <dbReference type="Proteomes" id="UP000053300"/>
    </source>
</evidence>
<feature type="transmembrane region" description="Helical" evidence="1">
    <location>
        <begin position="54"/>
        <end position="75"/>
    </location>
</feature>
<feature type="transmembrane region" description="Helical" evidence="1">
    <location>
        <begin position="21"/>
        <end position="42"/>
    </location>
</feature>
<feature type="transmembrane region" description="Helical" evidence="1">
    <location>
        <begin position="148"/>
        <end position="171"/>
    </location>
</feature>
<reference evidence="5 6" key="1">
    <citation type="submission" date="2015-12" db="EMBL/GenBank/DDBJ databases">
        <title>Complete genome sequence of a multi-drug resistant strain Acidovorax sp. 12322-1.</title>
        <authorList>
            <person name="Ming D."/>
            <person name="Wang M."/>
            <person name="Hu S."/>
            <person name="Zhou Y."/>
            <person name="Jiang T."/>
        </authorList>
    </citation>
    <scope>NUCLEOTIDE SEQUENCE [LARGE SCALE GENOMIC DNA]</scope>
    <source>
        <strain evidence="5 6">12322-1</strain>
    </source>
</reference>
<dbReference type="InterPro" id="IPR009936">
    <property type="entry name" value="DUF1468"/>
</dbReference>
<evidence type="ECO:0000313" key="4">
    <source>
        <dbReference type="EMBL" id="AQZ99634.1"/>
    </source>
</evidence>
<dbReference type="Proteomes" id="UP000053300">
    <property type="component" value="Unassembled WGS sequence"/>
</dbReference>
<dbReference type="RefSeq" id="WP_054066992.1">
    <property type="nucleotide sequence ID" value="NZ_CAUHBH010000007.1"/>
</dbReference>
<dbReference type="AlphaFoldDB" id="A0A1V0BAE1"/>
<dbReference type="EMBL" id="CP020121">
    <property type="protein sequence ID" value="AQZ99634.1"/>
    <property type="molecule type" value="Genomic_DNA"/>
</dbReference>
<evidence type="ECO:0000313" key="7">
    <source>
        <dbReference type="Proteomes" id="UP000242792"/>
    </source>
</evidence>
<name>A0A1V0BAE1_9BURK</name>
<dbReference type="KEGG" id="cke:B5M06_16725"/>
<reference evidence="3 7" key="2">
    <citation type="submission" date="2017-03" db="EMBL/GenBank/DDBJ databases">
        <title>Rapid Whole Genome Sequencing of Comamonas kerstersii Causing Continuous ambulatory Peritoneal Dialysis-Associated Peritonitis.</title>
        <authorList>
            <person name="Zheng B."/>
        </authorList>
    </citation>
    <scope>NUCLEOTIDE SEQUENCE [LARGE SCALE GENOMIC DNA]</scope>
    <source>
        <strain evidence="3 7">8943</strain>
    </source>
</reference>
<dbReference type="STRING" id="225992.B5M06_00025"/>
<keyword evidence="6" id="KW-1185">Reference proteome</keyword>
<feature type="domain" description="DUF1468" evidence="2">
    <location>
        <begin position="29"/>
        <end position="175"/>
    </location>
</feature>